<dbReference type="InterPro" id="IPR036291">
    <property type="entry name" value="NAD(P)-bd_dom_sf"/>
</dbReference>
<comment type="catalytic activity">
    <reaction evidence="6">
        <text>L-aspartate + NAD(+) + H2O = oxaloacetate + NH4(+) + NADH + H(+)</text>
        <dbReference type="Rhea" id="RHEA:11788"/>
        <dbReference type="ChEBI" id="CHEBI:15377"/>
        <dbReference type="ChEBI" id="CHEBI:15378"/>
        <dbReference type="ChEBI" id="CHEBI:16452"/>
        <dbReference type="ChEBI" id="CHEBI:28938"/>
        <dbReference type="ChEBI" id="CHEBI:29991"/>
        <dbReference type="ChEBI" id="CHEBI:57540"/>
        <dbReference type="ChEBI" id="CHEBI:57945"/>
        <dbReference type="EC" id="1.4.1.21"/>
    </reaction>
</comment>
<comment type="pathway">
    <text evidence="6">Cofactor biosynthesis; NAD(+) biosynthesis; iminoaspartate from L-aspartate (dehydrogenase route): step 1/1.</text>
</comment>
<dbReference type="InterPro" id="IPR020626">
    <property type="entry name" value="Asp_DH_prok"/>
</dbReference>
<keyword evidence="10" id="KW-1185">Reference proteome</keyword>
<dbReference type="SUPFAM" id="SSF51735">
    <property type="entry name" value="NAD(P)-binding Rossmann-fold domains"/>
    <property type="match status" value="1"/>
</dbReference>
<dbReference type="PANTHER" id="PTHR31873">
    <property type="entry name" value="L-ASPARTATE DEHYDROGENASE-RELATED"/>
    <property type="match status" value="1"/>
</dbReference>
<dbReference type="NCBIfam" id="NF009829">
    <property type="entry name" value="PRK13303.1-4"/>
    <property type="match status" value="1"/>
</dbReference>
<evidence type="ECO:0000313" key="10">
    <source>
        <dbReference type="Proteomes" id="UP001303902"/>
    </source>
</evidence>
<dbReference type="PANTHER" id="PTHR31873:SF6">
    <property type="entry name" value="ASPARTATE DEHYDROGENASE DOMAIN-CONTAINING PROTEIN"/>
    <property type="match status" value="1"/>
</dbReference>
<evidence type="ECO:0000256" key="4">
    <source>
        <dbReference type="ARBA" id="ARBA00023002"/>
    </source>
</evidence>
<proteinExistence type="inferred from homology"/>
<comment type="similarity">
    <text evidence="1 6">Belongs to the L-aspartate dehydrogenase family.</text>
</comment>
<dbReference type="InterPro" id="IPR002811">
    <property type="entry name" value="Asp_DH"/>
</dbReference>
<dbReference type="RefSeq" id="WP_317965391.1">
    <property type="nucleotide sequence ID" value="NZ_CP129118.1"/>
</dbReference>
<evidence type="ECO:0000256" key="5">
    <source>
        <dbReference type="ARBA" id="ARBA00023027"/>
    </source>
</evidence>
<evidence type="ECO:0000313" key="9">
    <source>
        <dbReference type="EMBL" id="WOV86321.1"/>
    </source>
</evidence>
<protein>
    <recommendedName>
        <fullName evidence="6">L-aspartate dehydrogenase</fullName>
        <ecNumber evidence="6">1.4.1.21</ecNumber>
    </recommendedName>
</protein>
<dbReference type="SUPFAM" id="SSF55347">
    <property type="entry name" value="Glyceraldehyde-3-phosphate dehydrogenase-like, C-terminal domain"/>
    <property type="match status" value="1"/>
</dbReference>
<comment type="miscellaneous">
    <text evidence="6">The iminoaspartate product is unstable in aqueous solution and can decompose to oxaloacetate and ammonia.</text>
</comment>
<dbReference type="PIRSF" id="PIRSF005227">
    <property type="entry name" value="Asp_dh_NAD_syn"/>
    <property type="match status" value="1"/>
</dbReference>
<feature type="active site" evidence="6">
    <location>
        <position position="217"/>
    </location>
</feature>
<sequence length="266" mass="28834">MIPINIGLIGKGSIGTFLLKKINEEHVIANTKITAIFDERKKSQLDLNRLAEKYSCEPFYEIDAFLQKDIDLIIECANIEVAKKYATKIVHQKDLLLISIGAMADSQFTEKLQIAAAVSEQKVYLPSGAIGGLDVIKATKLAGELEAVTLTSRKPATALTDASLVQEKVVFEGSAFEAINRFPKNANVAIALSLAGLGVDKTNVKIIADPHVTKNIHHIKAFGGFGEFEMTIKNNPSPDNPKTSYLTALSILSTLNNLENNIIVGS</sequence>
<dbReference type="Pfam" id="PF01958">
    <property type="entry name" value="Asp_DH_C"/>
    <property type="match status" value="1"/>
</dbReference>
<comment type="function">
    <text evidence="6">Specifically catalyzes the NAD or NADP-dependent dehydrogenation of L-aspartate to iminoaspartate.</text>
</comment>
<gene>
    <name evidence="6 9" type="primary">nadX</name>
    <name evidence="9" type="ORF">QWT69_10255</name>
</gene>
<feature type="binding site" evidence="6">
    <location>
        <position position="187"/>
    </location>
    <ligand>
        <name>NAD(+)</name>
        <dbReference type="ChEBI" id="CHEBI:57540"/>
    </ligand>
</feature>
<dbReference type="InterPro" id="IPR005106">
    <property type="entry name" value="Asp/hSer_DH_NAD-bd"/>
</dbReference>
<keyword evidence="4 6" id="KW-0560">Oxidoreductase</keyword>
<evidence type="ECO:0000259" key="8">
    <source>
        <dbReference type="Pfam" id="PF03447"/>
    </source>
</evidence>
<dbReference type="NCBIfam" id="TIGR03855">
    <property type="entry name" value="NAD_NadX"/>
    <property type="match status" value="1"/>
</dbReference>
<dbReference type="HAMAP" id="MF_01265">
    <property type="entry name" value="NadX"/>
    <property type="match status" value="1"/>
</dbReference>
<dbReference type="Proteomes" id="UP001303902">
    <property type="component" value="Chromosome"/>
</dbReference>
<dbReference type="EC" id="1.4.1.21" evidence="6"/>
<dbReference type="GO" id="GO:0033735">
    <property type="term" value="F:aspartate dehydrogenase [NAD(P)+] activity"/>
    <property type="evidence" value="ECO:0007669"/>
    <property type="project" value="UniProtKB-EC"/>
</dbReference>
<evidence type="ECO:0000256" key="6">
    <source>
        <dbReference type="HAMAP-Rule" id="MF_01265"/>
    </source>
</evidence>
<evidence type="ECO:0000259" key="7">
    <source>
        <dbReference type="Pfam" id="PF01958"/>
    </source>
</evidence>
<organism evidence="9 10">
    <name type="scientific">Sporosarcina oncorhynchi</name>
    <dbReference type="NCBI Taxonomy" id="3056444"/>
    <lineage>
        <taxon>Bacteria</taxon>
        <taxon>Bacillati</taxon>
        <taxon>Bacillota</taxon>
        <taxon>Bacilli</taxon>
        <taxon>Bacillales</taxon>
        <taxon>Caryophanaceae</taxon>
        <taxon>Sporosarcina</taxon>
    </lineage>
</organism>
<dbReference type="Gene3D" id="3.40.50.720">
    <property type="entry name" value="NAD(P)-binding Rossmann-like Domain"/>
    <property type="match status" value="1"/>
</dbReference>
<feature type="binding site" evidence="6">
    <location>
        <position position="129"/>
    </location>
    <ligand>
        <name>NAD(+)</name>
        <dbReference type="ChEBI" id="CHEBI:57540"/>
    </ligand>
</feature>
<dbReference type="NCBIfam" id="NF009828">
    <property type="entry name" value="PRK13303.1-3"/>
    <property type="match status" value="1"/>
</dbReference>
<keyword evidence="5 6" id="KW-0520">NAD</keyword>
<evidence type="ECO:0000256" key="2">
    <source>
        <dbReference type="ARBA" id="ARBA00022642"/>
    </source>
</evidence>
<feature type="domain" description="Aspartate dehydrogenase" evidence="7">
    <location>
        <begin position="166"/>
        <end position="251"/>
    </location>
</feature>
<dbReference type="Gene3D" id="3.30.360.10">
    <property type="entry name" value="Dihydrodipicolinate Reductase, domain 2"/>
    <property type="match status" value="1"/>
</dbReference>
<reference evidence="9 10" key="1">
    <citation type="submission" date="2023-06" db="EMBL/GenBank/DDBJ databases">
        <title>Sporosarcina sp. nov., isolated from Korean tranditional fermented seafood 'Jeotgal'.</title>
        <authorList>
            <person name="Yang A.I."/>
            <person name="Shin N.-R."/>
        </authorList>
    </citation>
    <scope>NUCLEOTIDE SEQUENCE [LARGE SCALE GENOMIC DNA]</scope>
    <source>
        <strain evidence="9 10">T2O-4</strain>
    </source>
</reference>
<dbReference type="EMBL" id="CP129118">
    <property type="protein sequence ID" value="WOV86321.1"/>
    <property type="molecule type" value="Genomic_DNA"/>
</dbReference>
<comment type="catalytic activity">
    <reaction evidence="6">
        <text>L-aspartate + NADP(+) + H2O = oxaloacetate + NH4(+) + NADPH + H(+)</text>
        <dbReference type="Rhea" id="RHEA:11784"/>
        <dbReference type="ChEBI" id="CHEBI:15377"/>
        <dbReference type="ChEBI" id="CHEBI:15378"/>
        <dbReference type="ChEBI" id="CHEBI:16452"/>
        <dbReference type="ChEBI" id="CHEBI:28938"/>
        <dbReference type="ChEBI" id="CHEBI:29991"/>
        <dbReference type="ChEBI" id="CHEBI:57783"/>
        <dbReference type="ChEBI" id="CHEBI:58349"/>
        <dbReference type="EC" id="1.4.1.21"/>
    </reaction>
</comment>
<keyword evidence="3 6" id="KW-0521">NADP</keyword>
<keyword evidence="2 6" id="KW-0662">Pyridine nucleotide biosynthesis</keyword>
<feature type="domain" description="Aspartate/homoserine dehydrogenase NAD-binding" evidence="8">
    <location>
        <begin position="10"/>
        <end position="126"/>
    </location>
</feature>
<dbReference type="Pfam" id="PF03447">
    <property type="entry name" value="NAD_binding_3"/>
    <property type="match status" value="1"/>
</dbReference>
<evidence type="ECO:0000256" key="3">
    <source>
        <dbReference type="ARBA" id="ARBA00022857"/>
    </source>
</evidence>
<name>A0ABZ0L420_9BACL</name>
<accession>A0ABZ0L420</accession>
<evidence type="ECO:0000256" key="1">
    <source>
        <dbReference type="ARBA" id="ARBA00008331"/>
    </source>
</evidence>
<dbReference type="InterPro" id="IPR011182">
    <property type="entry name" value="L-Asp_DH"/>
</dbReference>
<dbReference type="InterPro" id="IPR022487">
    <property type="entry name" value="Asp_DH_arc"/>
</dbReference>